<keyword evidence="1" id="KW-0812">Transmembrane</keyword>
<keyword evidence="1" id="KW-1133">Transmembrane helix</keyword>
<reference evidence="2" key="1">
    <citation type="submission" date="2019-08" db="EMBL/GenBank/DDBJ databases">
        <title>Genomic characterization of a novel candidate phylum (ARYD3) from a high temperature, high salinity tertiary oil reservoir in north central Oklahoma, USA.</title>
        <authorList>
            <person name="Youssef N.H."/>
            <person name="Yadav A."/>
            <person name="Elshahed M.S."/>
        </authorList>
    </citation>
    <scope>NUCLEOTIDE SEQUENCE [LARGE SCALE GENOMIC DNA]</scope>
    <source>
        <strain evidence="2">ARYD3</strain>
    </source>
</reference>
<keyword evidence="3" id="KW-1185">Reference proteome</keyword>
<feature type="non-terminal residue" evidence="2">
    <location>
        <position position="295"/>
    </location>
</feature>
<keyword evidence="1" id="KW-0472">Membrane</keyword>
<dbReference type="Proteomes" id="UP000324143">
    <property type="component" value="Unassembled WGS sequence"/>
</dbReference>
<name>A0A5D0MH40_9BACT</name>
<evidence type="ECO:0008006" key="4">
    <source>
        <dbReference type="Google" id="ProtNLM"/>
    </source>
</evidence>
<feature type="transmembrane region" description="Helical" evidence="1">
    <location>
        <begin position="135"/>
        <end position="156"/>
    </location>
</feature>
<feature type="transmembrane region" description="Helical" evidence="1">
    <location>
        <begin position="203"/>
        <end position="225"/>
    </location>
</feature>
<comment type="caution">
    <text evidence="2">The sequence shown here is derived from an EMBL/GenBank/DDBJ whole genome shotgun (WGS) entry which is preliminary data.</text>
</comment>
<proteinExistence type="predicted"/>
<feature type="transmembrane region" description="Helical" evidence="1">
    <location>
        <begin position="234"/>
        <end position="254"/>
    </location>
</feature>
<gene>
    <name evidence="2" type="ORF">FXF47_05340</name>
</gene>
<dbReference type="AlphaFoldDB" id="A0A5D0MH40"/>
<evidence type="ECO:0000256" key="1">
    <source>
        <dbReference type="SAM" id="Phobius"/>
    </source>
</evidence>
<protein>
    <recommendedName>
        <fullName evidence="4">Polymer-forming cytoskeletal protein</fullName>
    </recommendedName>
</protein>
<feature type="transmembrane region" description="Helical" evidence="1">
    <location>
        <begin position="266"/>
        <end position="286"/>
    </location>
</feature>
<sequence length="295" mass="34050">MKKYLISFVLILLVMNTICGGELQSKKNKANQIENRQDFFIKEDITEDVYINNSEVKLMASIEGDLILENSLFEIKSEGKVKGNIYIINSKIITSTTEIEADYSVAKISGENKGVEIKGASKGKKRSEKKSHPAFWGKIKFNFTLFLFLLLIYYLLKTQIFEQKEKFRKNFMKDILIGVVFWILFPFITVLLIGSVIGIPVWLIFLMFLIFGLLMGIVIISLWVGENFYNKKNLLGFITGYVTVILIDYILFSLDYLIPILNISWIAYLYWIAVIFISTGITVRFLKSIFSKNRQ</sequence>
<dbReference type="EMBL" id="VSIX01000048">
    <property type="protein sequence ID" value="TYB31205.1"/>
    <property type="molecule type" value="Genomic_DNA"/>
</dbReference>
<feature type="transmembrane region" description="Helical" evidence="1">
    <location>
        <begin position="176"/>
        <end position="197"/>
    </location>
</feature>
<organism evidence="2 3">
    <name type="scientific">Candidatus Mcinerneyibacterium aminivorans</name>
    <dbReference type="NCBI Taxonomy" id="2703815"/>
    <lineage>
        <taxon>Bacteria</taxon>
        <taxon>Candidatus Macinerneyibacteriota</taxon>
        <taxon>Candidatus Mcinerneyibacteria</taxon>
        <taxon>Candidatus Mcinerneyibacteriales</taxon>
        <taxon>Candidatus Mcinerneyibacteriaceae</taxon>
        <taxon>Candidatus Mcinerneyibacterium</taxon>
    </lineage>
</organism>
<evidence type="ECO:0000313" key="2">
    <source>
        <dbReference type="EMBL" id="TYB31205.1"/>
    </source>
</evidence>
<accession>A0A5D0MH40</accession>
<evidence type="ECO:0000313" key="3">
    <source>
        <dbReference type="Proteomes" id="UP000324143"/>
    </source>
</evidence>